<dbReference type="EMBL" id="CAJFCJ010000067">
    <property type="protein sequence ID" value="CAD5126636.1"/>
    <property type="molecule type" value="Genomic_DNA"/>
</dbReference>
<accession>A0A7I8WEK1</accession>
<organism evidence="2 3">
    <name type="scientific">Dimorphilus gyrociliatus</name>
    <dbReference type="NCBI Taxonomy" id="2664684"/>
    <lineage>
        <taxon>Eukaryota</taxon>
        <taxon>Metazoa</taxon>
        <taxon>Spiralia</taxon>
        <taxon>Lophotrochozoa</taxon>
        <taxon>Annelida</taxon>
        <taxon>Polychaeta</taxon>
        <taxon>Polychaeta incertae sedis</taxon>
        <taxon>Dinophilidae</taxon>
        <taxon>Dimorphilus</taxon>
    </lineage>
</organism>
<dbReference type="EMBL" id="CAJFCJ010000067">
    <property type="protein sequence ID" value="CAD5126633.1"/>
    <property type="molecule type" value="Genomic_DNA"/>
</dbReference>
<evidence type="ECO:0000313" key="2">
    <source>
        <dbReference type="EMBL" id="CAD5126636.1"/>
    </source>
</evidence>
<name>A0A7I8WEK1_9ANNE</name>
<reference evidence="2 3" key="1">
    <citation type="submission" date="2020-08" db="EMBL/GenBank/DDBJ databases">
        <authorList>
            <person name="Hejnol A."/>
        </authorList>
    </citation>
    <scope>NUCLEOTIDE SEQUENCE [LARGE SCALE GENOMIC DNA]</scope>
</reference>
<dbReference type="AlphaFoldDB" id="A0A7I8WEK1"/>
<protein>
    <submittedName>
        <fullName evidence="1">DgyrCDS14717</fullName>
    </submittedName>
    <submittedName>
        <fullName evidence="2">DgyrCDS14720</fullName>
    </submittedName>
</protein>
<gene>
    <name evidence="1" type="ORF">DGYR_LOCUS13869</name>
    <name evidence="2" type="ORF">DGYR_LOCUS13872</name>
</gene>
<keyword evidence="3" id="KW-1185">Reference proteome</keyword>
<sequence>MAIVFPAITNNIELVFDTNIFRTIHFEKVRILKLRNENKTLKLVVQNNDTTLDEYNHEYIKGWNEVHFTNPSPSVKMFLYLTGSPYNNLEIGEIQILATIKAYSSCVEWYKDAKPTFPEFIYAEDMFRFLYEDVAELESGSVCTASISHIHQQLRI</sequence>
<comment type="caution">
    <text evidence="2">The sequence shown here is derived from an EMBL/GenBank/DDBJ whole genome shotgun (WGS) entry which is preliminary data.</text>
</comment>
<dbReference type="Proteomes" id="UP000549394">
    <property type="component" value="Unassembled WGS sequence"/>
</dbReference>
<proteinExistence type="predicted"/>
<evidence type="ECO:0000313" key="1">
    <source>
        <dbReference type="EMBL" id="CAD5126633.1"/>
    </source>
</evidence>
<evidence type="ECO:0000313" key="3">
    <source>
        <dbReference type="Proteomes" id="UP000549394"/>
    </source>
</evidence>